<dbReference type="NCBIfam" id="NF047752">
    <property type="entry name" value="MntA_antitoxin"/>
    <property type="match status" value="1"/>
</dbReference>
<accession>A0A2M7Q8J5</accession>
<dbReference type="Proteomes" id="UP000230363">
    <property type="component" value="Unassembled WGS sequence"/>
</dbReference>
<reference evidence="3" key="1">
    <citation type="submission" date="2017-09" db="EMBL/GenBank/DDBJ databases">
        <title>Depth-based differentiation of microbial function through sediment-hosted aquifers and enrichment of novel symbionts in the deep terrestrial subsurface.</title>
        <authorList>
            <person name="Probst A.J."/>
            <person name="Ladd B."/>
            <person name="Jarett J.K."/>
            <person name="Geller-Mcgrath D.E."/>
            <person name="Sieber C.M.K."/>
            <person name="Emerson J.B."/>
            <person name="Anantharaman K."/>
            <person name="Thomas B.C."/>
            <person name="Malmstrom R."/>
            <person name="Stieglmeier M."/>
            <person name="Klingl A."/>
            <person name="Woyke T."/>
            <person name="Ryan C.M."/>
            <person name="Banfield J.F."/>
        </authorList>
    </citation>
    <scope>NUCLEOTIDE SEQUENCE [LARGE SCALE GENOMIC DNA]</scope>
</reference>
<dbReference type="CDD" id="cd05403">
    <property type="entry name" value="NT_KNTase_like"/>
    <property type="match status" value="1"/>
</dbReference>
<dbReference type="PANTHER" id="PTHR43852">
    <property type="entry name" value="NUCLEOTIDYLTRANSFERASE"/>
    <property type="match status" value="1"/>
</dbReference>
<evidence type="ECO:0000259" key="1">
    <source>
        <dbReference type="Pfam" id="PF18765"/>
    </source>
</evidence>
<dbReference type="SUPFAM" id="SSF81301">
    <property type="entry name" value="Nucleotidyltransferase"/>
    <property type="match status" value="1"/>
</dbReference>
<dbReference type="EMBL" id="PFKZ01000070">
    <property type="protein sequence ID" value="PIY59432.1"/>
    <property type="molecule type" value="Genomic_DNA"/>
</dbReference>
<name>A0A2M7Q8J5_9BACT</name>
<dbReference type="AlphaFoldDB" id="A0A2M7Q8J5"/>
<gene>
    <name evidence="2" type="ORF">COY96_01860</name>
</gene>
<evidence type="ECO:0000313" key="2">
    <source>
        <dbReference type="EMBL" id="PIY59432.1"/>
    </source>
</evidence>
<evidence type="ECO:0000313" key="3">
    <source>
        <dbReference type="Proteomes" id="UP000230363"/>
    </source>
</evidence>
<feature type="domain" description="Polymerase beta nucleotidyltransferase" evidence="1">
    <location>
        <begin position="20"/>
        <end position="121"/>
    </location>
</feature>
<proteinExistence type="predicted"/>
<dbReference type="InterPro" id="IPR043519">
    <property type="entry name" value="NT_sf"/>
</dbReference>
<comment type="caution">
    <text evidence="2">The sequence shown here is derived from an EMBL/GenBank/DDBJ whole genome shotgun (WGS) entry which is preliminary data.</text>
</comment>
<sequence length="163" mass="19212">MVFLKFYVIFRLMKINIDKEKLNRFCRENGIIFVVLFGSRAKEDKEEKLFIRQDSDFDIAVLTVSEKNIRKNMDNYNNILLGLCDILDIPDYKMDLTNLNNANILLKYHITSTGVLLYGNQINFEELKADAFRDYMDAKPLFNLERFLIDKKQKLLTEILARG</sequence>
<organism evidence="2 3">
    <name type="scientific">Candidatus Wolfebacteria bacterium CG_4_10_14_0_8_um_filter_37_11</name>
    <dbReference type="NCBI Taxonomy" id="1975062"/>
    <lineage>
        <taxon>Bacteria</taxon>
        <taxon>Candidatus Wolfeibacteriota</taxon>
    </lineage>
</organism>
<dbReference type="PANTHER" id="PTHR43852:SF3">
    <property type="entry name" value="NUCLEOTIDYLTRANSFERASE"/>
    <property type="match status" value="1"/>
</dbReference>
<dbReference type="Gene3D" id="3.30.460.10">
    <property type="entry name" value="Beta Polymerase, domain 2"/>
    <property type="match status" value="1"/>
</dbReference>
<dbReference type="Pfam" id="PF18765">
    <property type="entry name" value="Polbeta"/>
    <property type="match status" value="1"/>
</dbReference>
<protein>
    <recommendedName>
        <fullName evidence="1">Polymerase beta nucleotidyltransferase domain-containing protein</fullName>
    </recommendedName>
</protein>
<dbReference type="InterPro" id="IPR041633">
    <property type="entry name" value="Polbeta"/>
</dbReference>
<dbReference type="InterPro" id="IPR052930">
    <property type="entry name" value="TA_antitoxin_MntA"/>
</dbReference>